<name>A0A0F7JS08_9GAMM</name>
<organism evidence="10 11">
    <name type="scientific">Sedimenticola thiotaurini</name>
    <dbReference type="NCBI Taxonomy" id="1543721"/>
    <lineage>
        <taxon>Bacteria</taxon>
        <taxon>Pseudomonadati</taxon>
        <taxon>Pseudomonadota</taxon>
        <taxon>Gammaproteobacteria</taxon>
        <taxon>Chromatiales</taxon>
        <taxon>Sedimenticolaceae</taxon>
        <taxon>Sedimenticola</taxon>
    </lineage>
</organism>
<dbReference type="KEGG" id="seds:AAY24_01700"/>
<dbReference type="Pfam" id="PF02675">
    <property type="entry name" value="AdoMet_dc"/>
    <property type="match status" value="1"/>
</dbReference>
<accession>A0A0F7JS08</accession>
<dbReference type="SUPFAM" id="SSF56276">
    <property type="entry name" value="S-adenosylmethionine decarboxylase"/>
    <property type="match status" value="1"/>
</dbReference>
<dbReference type="InterPro" id="IPR003826">
    <property type="entry name" value="AdoMetDC_fam_prok"/>
</dbReference>
<dbReference type="GO" id="GO:0008295">
    <property type="term" value="P:spermidine biosynthetic process"/>
    <property type="evidence" value="ECO:0007669"/>
    <property type="project" value="UniProtKB-KW"/>
</dbReference>
<evidence type="ECO:0000313" key="10">
    <source>
        <dbReference type="EMBL" id="AKH19266.1"/>
    </source>
</evidence>
<dbReference type="OrthoDB" id="7061065at2"/>
<keyword evidence="2" id="KW-0210">Decarboxylase</keyword>
<dbReference type="Proteomes" id="UP000034410">
    <property type="component" value="Chromosome"/>
</dbReference>
<keyword evidence="3" id="KW-0068">Autocatalytic cleavage</keyword>
<sequence length="120" mass="13890">MTICPEIFRQRAIVEGLYGVREIDEQTVRQVLEVMTETLGMTPISDLLIFSPDQVSELHHGIGGFQAWAESGCSFYTWREQKLFTLELYSCKPFAVTDCIEKLQETLDVTRIEWRDMPPE</sequence>
<evidence type="ECO:0000313" key="11">
    <source>
        <dbReference type="Proteomes" id="UP000034410"/>
    </source>
</evidence>
<evidence type="ECO:0000256" key="7">
    <source>
        <dbReference type="ARBA" id="ARBA00023239"/>
    </source>
</evidence>
<keyword evidence="7" id="KW-0456">Lyase</keyword>
<reference evidence="10 11" key="1">
    <citation type="journal article" date="2015" name="Genome Announc.">
        <title>Complete Genome Sequence of Sedimenticola thiotaurini Strain SIP-G1, a Polyphosphate- and Polyhydroxyalkanoate-Accumulating Sulfur-Oxidizing Gammaproteobacterium Isolated from Salt Marsh Sediments.</title>
        <authorList>
            <person name="Flood B.E."/>
            <person name="Jones D.S."/>
            <person name="Bailey J.V."/>
        </authorList>
    </citation>
    <scope>NUCLEOTIDE SEQUENCE [LARGE SCALE GENOMIC DNA]</scope>
    <source>
        <strain evidence="10 11">SIP-G1</strain>
    </source>
</reference>
<evidence type="ECO:0000256" key="5">
    <source>
        <dbReference type="ARBA" id="ARBA00023115"/>
    </source>
</evidence>
<evidence type="ECO:0000256" key="3">
    <source>
        <dbReference type="ARBA" id="ARBA00022813"/>
    </source>
</evidence>
<evidence type="ECO:0000256" key="4">
    <source>
        <dbReference type="ARBA" id="ARBA00023066"/>
    </source>
</evidence>
<dbReference type="InterPro" id="IPR016067">
    <property type="entry name" value="S-AdoMet_deCO2ase_core"/>
</dbReference>
<keyword evidence="11" id="KW-1185">Reference proteome</keyword>
<proteinExistence type="predicted"/>
<dbReference type="RefSeq" id="WP_046858205.1">
    <property type="nucleotide sequence ID" value="NZ_CP011412.1"/>
</dbReference>
<dbReference type="Gene3D" id="3.60.90.10">
    <property type="entry name" value="S-adenosylmethionine decarboxylase"/>
    <property type="match status" value="1"/>
</dbReference>
<evidence type="ECO:0000256" key="6">
    <source>
        <dbReference type="ARBA" id="ARBA00023145"/>
    </source>
</evidence>
<evidence type="ECO:0000256" key="2">
    <source>
        <dbReference type="ARBA" id="ARBA00022793"/>
    </source>
</evidence>
<gene>
    <name evidence="10" type="ORF">AAY24_01700</name>
</gene>
<protein>
    <submittedName>
        <fullName evidence="10">Uncharacterized protein</fullName>
    </submittedName>
</protein>
<keyword evidence="5" id="KW-0620">Polyamine biosynthesis</keyword>
<evidence type="ECO:0000256" key="8">
    <source>
        <dbReference type="ARBA" id="ARBA00023270"/>
    </source>
</evidence>
<dbReference type="EMBL" id="CP011412">
    <property type="protein sequence ID" value="AKH19266.1"/>
    <property type="molecule type" value="Genomic_DNA"/>
</dbReference>
<keyword evidence="4" id="KW-0745">Spermidine biosynthesis</keyword>
<keyword evidence="6" id="KW-0865">Zymogen</keyword>
<comment type="cofactor">
    <cofactor evidence="1">
        <name>pyruvate</name>
        <dbReference type="ChEBI" id="CHEBI:15361"/>
    </cofactor>
</comment>
<evidence type="ECO:0000256" key="9">
    <source>
        <dbReference type="ARBA" id="ARBA00023317"/>
    </source>
</evidence>
<dbReference type="GO" id="GO:0004014">
    <property type="term" value="F:adenosylmethionine decarboxylase activity"/>
    <property type="evidence" value="ECO:0007669"/>
    <property type="project" value="InterPro"/>
</dbReference>
<keyword evidence="9" id="KW-0670">Pyruvate</keyword>
<keyword evidence="8" id="KW-0704">Schiff base</keyword>
<dbReference type="AlphaFoldDB" id="A0A0F7JS08"/>
<evidence type="ECO:0000256" key="1">
    <source>
        <dbReference type="ARBA" id="ARBA00001928"/>
    </source>
</evidence>